<accession>L0WBP2</accession>
<protein>
    <submittedName>
        <fullName evidence="1">Uncharacterized protein</fullName>
    </submittedName>
</protein>
<keyword evidence="2" id="KW-1185">Reference proteome</keyword>
<dbReference type="Proteomes" id="UP000010164">
    <property type="component" value="Unassembled WGS sequence"/>
</dbReference>
<reference evidence="1 2" key="1">
    <citation type="journal article" date="2012" name="J. Bacteriol.">
        <title>Genome Sequence of the Alkane-Degrading Bacterium Alcanivorax hongdengensis Type Strain A-11-3.</title>
        <authorList>
            <person name="Lai Q."/>
            <person name="Shao Z."/>
        </authorList>
    </citation>
    <scope>NUCLEOTIDE SEQUENCE [LARGE SCALE GENOMIC DNA]</scope>
    <source>
        <strain evidence="1 2">A-11-3</strain>
    </source>
</reference>
<dbReference type="EMBL" id="AMRJ01000013">
    <property type="protein sequence ID" value="EKF74198.1"/>
    <property type="molecule type" value="Genomic_DNA"/>
</dbReference>
<name>L0WBP2_9GAMM</name>
<organism evidence="1 2">
    <name type="scientific">Alcanivorax hongdengensis A-11-3</name>
    <dbReference type="NCBI Taxonomy" id="1177179"/>
    <lineage>
        <taxon>Bacteria</taxon>
        <taxon>Pseudomonadati</taxon>
        <taxon>Pseudomonadota</taxon>
        <taxon>Gammaproteobacteria</taxon>
        <taxon>Oceanospirillales</taxon>
        <taxon>Alcanivoracaceae</taxon>
        <taxon>Alcanivorax</taxon>
    </lineage>
</organism>
<evidence type="ECO:0000313" key="1">
    <source>
        <dbReference type="EMBL" id="EKF74198.1"/>
    </source>
</evidence>
<dbReference type="OrthoDB" id="6369625at2"/>
<gene>
    <name evidence="1" type="ORF">A11A3_09370</name>
</gene>
<dbReference type="AlphaFoldDB" id="L0WBP2"/>
<evidence type="ECO:0000313" key="2">
    <source>
        <dbReference type="Proteomes" id="UP000010164"/>
    </source>
</evidence>
<dbReference type="RefSeq" id="WP_008929052.1">
    <property type="nucleotide sequence ID" value="NZ_AMRJ01000013.1"/>
</dbReference>
<comment type="caution">
    <text evidence="1">The sequence shown here is derived from an EMBL/GenBank/DDBJ whole genome shotgun (WGS) entry which is preliminary data.</text>
</comment>
<sequence length="80" mass="8663">MTTIPPRLDQHDDYEDKPQRFYVVAPKSTKLKLLKEACARGVDLYDLAGAVLTAWLDAGCPSVFPSPSSSPVADVKEGGK</sequence>
<proteinExistence type="predicted"/>